<evidence type="ECO:0000313" key="1">
    <source>
        <dbReference type="EMBL" id="TWJ28454.1"/>
    </source>
</evidence>
<accession>A0A562WFX4</accession>
<protein>
    <submittedName>
        <fullName evidence="1">Uncharacterized protein</fullName>
    </submittedName>
</protein>
<dbReference type="RefSeq" id="WP_145816780.1">
    <property type="nucleotide sequence ID" value="NZ_AP023438.1"/>
</dbReference>
<comment type="caution">
    <text evidence="1">The sequence shown here is derived from an EMBL/GenBank/DDBJ whole genome shotgun (WGS) entry which is preliminary data.</text>
</comment>
<name>A0A562WFX4_9ACTN</name>
<reference evidence="1 2" key="1">
    <citation type="submission" date="2019-07" db="EMBL/GenBank/DDBJ databases">
        <title>R&amp;d 2014.</title>
        <authorList>
            <person name="Klenk H.-P."/>
        </authorList>
    </citation>
    <scope>NUCLEOTIDE SEQUENCE [LARGE SCALE GENOMIC DNA]</scope>
    <source>
        <strain evidence="1 2">DSM 43912</strain>
    </source>
</reference>
<proteinExistence type="predicted"/>
<evidence type="ECO:0000313" key="2">
    <source>
        <dbReference type="Proteomes" id="UP000319728"/>
    </source>
</evidence>
<dbReference type="OrthoDB" id="134501at2"/>
<gene>
    <name evidence="1" type="ORF">JD81_01958</name>
</gene>
<keyword evidence="2" id="KW-1185">Reference proteome</keyword>
<dbReference type="AlphaFoldDB" id="A0A562WFX4"/>
<dbReference type="EMBL" id="VLLP01000001">
    <property type="protein sequence ID" value="TWJ28454.1"/>
    <property type="molecule type" value="Genomic_DNA"/>
</dbReference>
<sequence>MKIVELEIARQDWKSYRCGCGKLGSHIAKDLLALARAQYESEVRFDVAGGHVMVPEVLSELALPVLSVALAALADDISVPARHQFLDALLGILSADTQTFEAAQQGRDLVSECRAAAQSGVWLLYREVFFGASCGASTMAYEILALIEDDPDRLKRVQASPDAQLYPDVRNAEL</sequence>
<organism evidence="1 2">
    <name type="scientific">Micromonospora sagamiensis</name>
    <dbReference type="NCBI Taxonomy" id="47875"/>
    <lineage>
        <taxon>Bacteria</taxon>
        <taxon>Bacillati</taxon>
        <taxon>Actinomycetota</taxon>
        <taxon>Actinomycetes</taxon>
        <taxon>Micromonosporales</taxon>
        <taxon>Micromonosporaceae</taxon>
        <taxon>Micromonospora</taxon>
    </lineage>
</organism>
<dbReference type="Proteomes" id="UP000319728">
    <property type="component" value="Unassembled WGS sequence"/>
</dbReference>